<keyword evidence="2" id="KW-1003">Cell membrane</keyword>
<name>A0A7I8DD93_9BACL</name>
<feature type="transmembrane region" description="Helical" evidence="6">
    <location>
        <begin position="255"/>
        <end position="280"/>
    </location>
</feature>
<dbReference type="PANTHER" id="PTHR35007">
    <property type="entry name" value="INTEGRAL MEMBRANE PROTEIN-RELATED"/>
    <property type="match status" value="1"/>
</dbReference>
<evidence type="ECO:0000313" key="8">
    <source>
        <dbReference type="EMBL" id="BCJ88168.1"/>
    </source>
</evidence>
<keyword evidence="3 6" id="KW-0812">Transmembrane</keyword>
<reference evidence="8 9" key="1">
    <citation type="submission" date="2020-08" db="EMBL/GenBank/DDBJ databases">
        <title>Complete Genome Sequence of Effusibacillus dendaii Strain skT53, Isolated from Farmland soil.</title>
        <authorList>
            <person name="Konishi T."/>
            <person name="Kawasaki H."/>
        </authorList>
    </citation>
    <scope>NUCLEOTIDE SEQUENCE [LARGE SCALE GENOMIC DNA]</scope>
    <source>
        <strain evidence="9">skT53</strain>
    </source>
</reference>
<sequence length="286" mass="32509">MEVSGLIVASSLFLFTSLFVLWQELLSYLRQKTGSEHRKLKHIQKERQIDIHPLDRLAGWLMPVIRHMPNRQMLERVTLQAGSPYQMTFPRYAVLKLLGAVGFGLLLSPKWIVGKIVYAMIGFLAPDLLLFAKRRARQKRILRELPFMMQKIARSASNGIPLREVLAVLADRLRGPLQEEVKRLSAHYSIEGNLSKCLPAFCDRIGLEEVDDMAFAMLQAEQSGKMRVILEKQAEILKRRESFAAHKNTKNRANFLPLATVGMVICIFLLVAVPLFLSIATNGLFK</sequence>
<dbReference type="InterPro" id="IPR018076">
    <property type="entry name" value="T2SS_GspF_dom"/>
</dbReference>
<dbReference type="PANTHER" id="PTHR35007:SF4">
    <property type="entry name" value="CONSERVED TRANSMEMBRANE PROTEIN-RELATED"/>
    <property type="match status" value="1"/>
</dbReference>
<dbReference type="AlphaFoldDB" id="A0A7I8DD93"/>
<evidence type="ECO:0000259" key="7">
    <source>
        <dbReference type="Pfam" id="PF00482"/>
    </source>
</evidence>
<dbReference type="Pfam" id="PF00482">
    <property type="entry name" value="T2SSF"/>
    <property type="match status" value="1"/>
</dbReference>
<feature type="domain" description="Type II secretion system protein GspF" evidence="7">
    <location>
        <begin position="150"/>
        <end position="274"/>
    </location>
</feature>
<evidence type="ECO:0000256" key="1">
    <source>
        <dbReference type="ARBA" id="ARBA00004651"/>
    </source>
</evidence>
<dbReference type="InterPro" id="IPR042094">
    <property type="entry name" value="T2SS_GspF_sf"/>
</dbReference>
<keyword evidence="9" id="KW-1185">Reference proteome</keyword>
<proteinExistence type="predicted"/>
<feature type="transmembrane region" description="Helical" evidence="6">
    <location>
        <begin position="112"/>
        <end position="132"/>
    </location>
</feature>
<evidence type="ECO:0000256" key="5">
    <source>
        <dbReference type="ARBA" id="ARBA00023136"/>
    </source>
</evidence>
<dbReference type="KEGG" id="eff:skT53_31530"/>
<dbReference type="Proteomes" id="UP000593802">
    <property type="component" value="Chromosome"/>
</dbReference>
<dbReference type="EMBL" id="AP023366">
    <property type="protein sequence ID" value="BCJ88168.1"/>
    <property type="molecule type" value="Genomic_DNA"/>
</dbReference>
<evidence type="ECO:0000313" key="9">
    <source>
        <dbReference type="Proteomes" id="UP000593802"/>
    </source>
</evidence>
<protein>
    <recommendedName>
        <fullName evidence="7">Type II secretion system protein GspF domain-containing protein</fullName>
    </recommendedName>
</protein>
<gene>
    <name evidence="8" type="ORF">skT53_31530</name>
</gene>
<keyword evidence="5 6" id="KW-0472">Membrane</keyword>
<feature type="transmembrane region" description="Helical" evidence="6">
    <location>
        <begin position="6"/>
        <end position="29"/>
    </location>
</feature>
<keyword evidence="4 6" id="KW-1133">Transmembrane helix</keyword>
<evidence type="ECO:0000256" key="6">
    <source>
        <dbReference type="SAM" id="Phobius"/>
    </source>
</evidence>
<organism evidence="8 9">
    <name type="scientific">Effusibacillus dendaii</name>
    <dbReference type="NCBI Taxonomy" id="2743772"/>
    <lineage>
        <taxon>Bacteria</taxon>
        <taxon>Bacillati</taxon>
        <taxon>Bacillota</taxon>
        <taxon>Bacilli</taxon>
        <taxon>Bacillales</taxon>
        <taxon>Alicyclobacillaceae</taxon>
        <taxon>Effusibacillus</taxon>
    </lineage>
</organism>
<evidence type="ECO:0000256" key="4">
    <source>
        <dbReference type="ARBA" id="ARBA00022989"/>
    </source>
</evidence>
<accession>A0A7I8DD93</accession>
<feature type="transmembrane region" description="Helical" evidence="6">
    <location>
        <begin position="89"/>
        <end position="106"/>
    </location>
</feature>
<dbReference type="Gene3D" id="1.20.81.30">
    <property type="entry name" value="Type II secretion system (T2SS), domain F"/>
    <property type="match status" value="1"/>
</dbReference>
<dbReference type="GO" id="GO:0005886">
    <property type="term" value="C:plasma membrane"/>
    <property type="evidence" value="ECO:0007669"/>
    <property type="project" value="UniProtKB-SubCell"/>
</dbReference>
<evidence type="ECO:0000256" key="3">
    <source>
        <dbReference type="ARBA" id="ARBA00022692"/>
    </source>
</evidence>
<evidence type="ECO:0000256" key="2">
    <source>
        <dbReference type="ARBA" id="ARBA00022475"/>
    </source>
</evidence>
<comment type="subcellular location">
    <subcellularLocation>
        <location evidence="1">Cell membrane</location>
        <topology evidence="1">Multi-pass membrane protein</topology>
    </subcellularLocation>
</comment>